<evidence type="ECO:0000313" key="2">
    <source>
        <dbReference type="EMBL" id="HIU92363.1"/>
    </source>
</evidence>
<comment type="caution">
    <text evidence="2">The sequence shown here is derived from an EMBL/GenBank/DDBJ whole genome shotgun (WGS) entry which is preliminary data.</text>
</comment>
<reference evidence="2" key="2">
    <citation type="journal article" date="2021" name="PeerJ">
        <title>Extensive microbial diversity within the chicken gut microbiome revealed by metagenomics and culture.</title>
        <authorList>
            <person name="Gilroy R."/>
            <person name="Ravi A."/>
            <person name="Getino M."/>
            <person name="Pursley I."/>
            <person name="Horton D.L."/>
            <person name="Alikhan N.F."/>
            <person name="Baker D."/>
            <person name="Gharbi K."/>
            <person name="Hall N."/>
            <person name="Watson M."/>
            <person name="Adriaenssens E.M."/>
            <person name="Foster-Nyarko E."/>
            <person name="Jarju S."/>
            <person name="Secka A."/>
            <person name="Antonio M."/>
            <person name="Oren A."/>
            <person name="Chaudhuri R.R."/>
            <person name="La Ragione R."/>
            <person name="Hildebrand F."/>
            <person name="Pallen M.J."/>
        </authorList>
    </citation>
    <scope>NUCLEOTIDE SEQUENCE</scope>
    <source>
        <strain evidence="2">CHK154-7741</strain>
    </source>
</reference>
<reference evidence="2" key="1">
    <citation type="submission" date="2020-10" db="EMBL/GenBank/DDBJ databases">
        <authorList>
            <person name="Gilroy R."/>
        </authorList>
    </citation>
    <scope>NUCLEOTIDE SEQUENCE</scope>
    <source>
        <strain evidence="2">CHK154-7741</strain>
    </source>
</reference>
<dbReference type="EMBL" id="DVOD01000032">
    <property type="protein sequence ID" value="HIU92363.1"/>
    <property type="molecule type" value="Genomic_DNA"/>
</dbReference>
<dbReference type="Proteomes" id="UP000886748">
    <property type="component" value="Unassembled WGS sequence"/>
</dbReference>
<organism evidence="2 3">
    <name type="scientific">Candidatus Limenecus avicola</name>
    <dbReference type="NCBI Taxonomy" id="2840847"/>
    <lineage>
        <taxon>Bacteria</taxon>
        <taxon>Bacillati</taxon>
        <taxon>Bacillota</taxon>
        <taxon>Clostridia</taxon>
        <taxon>Eubacteriales</taxon>
        <taxon>Clostridiaceae</taxon>
        <taxon>Clostridiaceae incertae sedis</taxon>
        <taxon>Candidatus Limenecus</taxon>
    </lineage>
</organism>
<name>A0A9D1SQT2_9CLOT</name>
<protein>
    <submittedName>
        <fullName evidence="2">Uncharacterized protein</fullName>
    </submittedName>
</protein>
<sequence>MTKNNNNRNANQTTAGVNPSGRLSFKANPMPIAKTFGEKMAVNKYFNKFLDILADNSLIADALIALGLTTIARPASIYVIPAKDEQEKKKNNYQVAHSIATGVLGLATTIAVAEPIKRGVKKLMKNPEKYMKNDASYIKNNERVFKETAGRLHQPIFLPLRAALTIMIVKPILESLGLSKDGHATISAQDKAKMDFSFMSFKGLNEKKTFNRFTNINSSAQKNNKNVAFKGAGSAVTEGIAKGVGKIADTKGFRKFIEWFKEKNQWFPHLIAAESLWLSGFYMQQTAKSKKIEKDQKLPMILNQGITAVLCTIGAYKLDGVINKKLDKYKDVYKRMNPQLEEKVMNRRLTGIRLLGPIVIFTTIYRFVGPVLVTPIANKISEMIEPHNKKAA</sequence>
<gene>
    <name evidence="2" type="ORF">IAD26_04430</name>
</gene>
<feature type="compositionally biased region" description="Low complexity" evidence="1">
    <location>
        <begin position="1"/>
        <end position="11"/>
    </location>
</feature>
<evidence type="ECO:0000256" key="1">
    <source>
        <dbReference type="SAM" id="MobiDB-lite"/>
    </source>
</evidence>
<dbReference type="AlphaFoldDB" id="A0A9D1SQT2"/>
<proteinExistence type="predicted"/>
<accession>A0A9D1SQT2</accession>
<evidence type="ECO:0000313" key="3">
    <source>
        <dbReference type="Proteomes" id="UP000886748"/>
    </source>
</evidence>
<feature type="region of interest" description="Disordered" evidence="1">
    <location>
        <begin position="1"/>
        <end position="22"/>
    </location>
</feature>